<dbReference type="PROSITE" id="PS51388">
    <property type="entry name" value="GED"/>
    <property type="match status" value="1"/>
</dbReference>
<dbReference type="GO" id="GO:0016020">
    <property type="term" value="C:membrane"/>
    <property type="evidence" value="ECO:0007669"/>
    <property type="project" value="TreeGrafter"/>
</dbReference>
<evidence type="ECO:0000256" key="3">
    <source>
        <dbReference type="RuleBase" id="RU003932"/>
    </source>
</evidence>
<keyword evidence="10" id="KW-1185">Reference proteome</keyword>
<feature type="domain" description="Dynamin-type G" evidence="6">
    <location>
        <begin position="31"/>
        <end position="323"/>
    </location>
</feature>
<dbReference type="InterPro" id="IPR019762">
    <property type="entry name" value="Dynamin_GTPase_CS"/>
</dbReference>
<sequence length="722" mass="80085">MSSNTTEQYGLAEPLMLEKIDSLFACGVGELVALPQIVVVGDQSSGKSSVLEGLIDKPLPRDSGLCTRFATQIIFRRAAQEQVLVSIIPDQQASAEHTTRVKEWGKTTSKLESDTFNEIMQEAHEVMGLSGSGENATQKPTFSNDVLRLEISGPAQEHLSVIDVPGIFKSTTKGVTTKADIDLVRNMVKGYMENPRSVMLAVVPANTDLATQEILELAAEADVHGDRTLGVLTKPDLVDRGAESGVLDLVEGRARQMKLGWHIIRNPGQKELKDVNVVRSDLEATFFRSSTPWNGVEKDKVGIESLRLRIKDVLSSLVKKEFPKVQTEIKGRLATCQKKLRGLGAERNTPAQQTAYLIQLATKFQRLVSLSISATHGADNAFETTPALCIAPALMSRMKIFSDEMAKYGATYAFSSDHTGSSVDDTDASEYNPDEHLGGPPVKQTFETRREEDLDDLEDILYTKQSLSPPLRDQIEDWLLQVFQANRGFEMGTFNASILATVMKKQCSKWDDISLGLLSDAIVIVHRFISSALASICDDSNVRNTLANNLSDQLHERYGFAMRCLGFLLQVEKSNTPLTLNHYFNDNLQRSRQENATGRVEEKAIETYDHGKVVQLEHALQPLRSMSNEQHIVEDIHDILKSYYKVCRKTFVDNVCRQSVIHYLLESDLSPLALFSPLYVSQLSADVLESIAGEDQALKRDRARLTKEEASLAEAVKVLAKI</sequence>
<dbReference type="GO" id="GO:0048312">
    <property type="term" value="P:intracellular distribution of mitochondria"/>
    <property type="evidence" value="ECO:0007669"/>
    <property type="project" value="TreeGrafter"/>
</dbReference>
<evidence type="ECO:0000256" key="4">
    <source>
        <dbReference type="SAM" id="MobiDB-lite"/>
    </source>
</evidence>
<reference evidence="7 9" key="1">
    <citation type="submission" date="2015-10" db="EMBL/GenBank/DDBJ databases">
        <title>The cercosporin biosynthetic gene cluster was horizontally transferred to several fungal lineages and shown to be expanded in Cercospora beticola based on microsynteny with recipient genomes.</title>
        <authorList>
            <person name="De Jonge R."/>
            <person name="Ebert M.K."/>
            <person name="Suttle J.C."/>
            <person name="Jurick Ii W.M."/>
            <person name="Secor G.A."/>
            <person name="Thomma B.P."/>
            <person name="Van De Peer Y."/>
            <person name="Bolton M.D."/>
        </authorList>
    </citation>
    <scope>NUCLEOTIDE SEQUENCE [LARGE SCALE GENOMIC DNA]</scope>
    <source>
        <strain evidence="7 9">09-40</strain>
    </source>
</reference>
<accession>A0A2G5IER6</accession>
<evidence type="ECO:0000259" key="5">
    <source>
        <dbReference type="PROSITE" id="PS51388"/>
    </source>
</evidence>
<dbReference type="GO" id="GO:0016559">
    <property type="term" value="P:peroxisome fission"/>
    <property type="evidence" value="ECO:0007669"/>
    <property type="project" value="TreeGrafter"/>
</dbReference>
<comment type="similarity">
    <text evidence="3">Belongs to the TRAFAC class dynamin-like GTPase superfamily. Dynamin/Fzo/YdjA family.</text>
</comment>
<dbReference type="GO" id="GO:0000266">
    <property type="term" value="P:mitochondrial fission"/>
    <property type="evidence" value="ECO:0007669"/>
    <property type="project" value="TreeGrafter"/>
</dbReference>
<dbReference type="InterPro" id="IPR003130">
    <property type="entry name" value="GED"/>
</dbReference>
<keyword evidence="2 3" id="KW-0342">GTP-binding</keyword>
<dbReference type="Pfam" id="PF01031">
    <property type="entry name" value="Dynamin_M"/>
    <property type="match status" value="1"/>
</dbReference>
<organism evidence="7 9">
    <name type="scientific">Cercospora beticola</name>
    <name type="common">Sugarbeet leaf spot fungus</name>
    <dbReference type="NCBI Taxonomy" id="122368"/>
    <lineage>
        <taxon>Eukaryota</taxon>
        <taxon>Fungi</taxon>
        <taxon>Dikarya</taxon>
        <taxon>Ascomycota</taxon>
        <taxon>Pezizomycotina</taxon>
        <taxon>Dothideomycetes</taxon>
        <taxon>Dothideomycetidae</taxon>
        <taxon>Mycosphaerellales</taxon>
        <taxon>Mycosphaerellaceae</taxon>
        <taxon>Cercospora</taxon>
    </lineage>
</organism>
<dbReference type="InterPro" id="IPR001401">
    <property type="entry name" value="Dynamin_GTPase"/>
</dbReference>
<feature type="region of interest" description="Disordered" evidence="4">
    <location>
        <begin position="418"/>
        <end position="443"/>
    </location>
</feature>
<dbReference type="Pfam" id="PF00350">
    <property type="entry name" value="Dynamin_N"/>
    <property type="match status" value="1"/>
</dbReference>
<dbReference type="OrthoDB" id="415706at2759"/>
<dbReference type="InterPro" id="IPR027417">
    <property type="entry name" value="P-loop_NTPase"/>
</dbReference>
<dbReference type="InterPro" id="IPR030381">
    <property type="entry name" value="G_DYNAMIN_dom"/>
</dbReference>
<dbReference type="PANTHER" id="PTHR11566">
    <property type="entry name" value="DYNAMIN"/>
    <property type="match status" value="1"/>
</dbReference>
<evidence type="ECO:0000256" key="2">
    <source>
        <dbReference type="ARBA" id="ARBA00023134"/>
    </source>
</evidence>
<dbReference type="EMBL" id="LKMD01000099">
    <property type="protein sequence ID" value="PIB03220.1"/>
    <property type="molecule type" value="Genomic_DNA"/>
</dbReference>
<dbReference type="PRINTS" id="PR00195">
    <property type="entry name" value="DYNAMIN"/>
</dbReference>
<dbReference type="AlphaFoldDB" id="A0A2G5IER6"/>
<evidence type="ECO:0000313" key="10">
    <source>
        <dbReference type="Proteomes" id="UP001302367"/>
    </source>
</evidence>
<evidence type="ECO:0000313" key="8">
    <source>
        <dbReference type="EMBL" id="WPB04358.1"/>
    </source>
</evidence>
<name>A0A2G5IER6_CERBT</name>
<dbReference type="InterPro" id="IPR022812">
    <property type="entry name" value="Dynamin"/>
</dbReference>
<dbReference type="SMART" id="SM00053">
    <property type="entry name" value="DYNc"/>
    <property type="match status" value="1"/>
</dbReference>
<dbReference type="InterPro" id="IPR020850">
    <property type="entry name" value="GED_dom"/>
</dbReference>
<evidence type="ECO:0000259" key="6">
    <source>
        <dbReference type="PROSITE" id="PS51718"/>
    </source>
</evidence>
<dbReference type="GO" id="GO:0005525">
    <property type="term" value="F:GTP binding"/>
    <property type="evidence" value="ECO:0007669"/>
    <property type="project" value="UniProtKB-KW"/>
</dbReference>
<dbReference type="CDD" id="cd08771">
    <property type="entry name" value="DLP_1"/>
    <property type="match status" value="1"/>
</dbReference>
<protein>
    <submittedName>
        <fullName evidence="7">Dynamin-1-like protein</fullName>
    </submittedName>
</protein>
<evidence type="ECO:0000313" key="7">
    <source>
        <dbReference type="EMBL" id="PIB03220.1"/>
    </source>
</evidence>
<dbReference type="Proteomes" id="UP000230605">
    <property type="component" value="Chromosome 10"/>
</dbReference>
<dbReference type="GO" id="GO:0005874">
    <property type="term" value="C:microtubule"/>
    <property type="evidence" value="ECO:0007669"/>
    <property type="project" value="TreeGrafter"/>
</dbReference>
<evidence type="ECO:0000256" key="1">
    <source>
        <dbReference type="ARBA" id="ARBA00022741"/>
    </source>
</evidence>
<dbReference type="PANTHER" id="PTHR11566:SF215">
    <property type="entry name" value="DYNAMIN GTPASE"/>
    <property type="match status" value="1"/>
</dbReference>
<dbReference type="GO" id="GO:0005739">
    <property type="term" value="C:mitochondrion"/>
    <property type="evidence" value="ECO:0007669"/>
    <property type="project" value="TreeGrafter"/>
</dbReference>
<dbReference type="Gene3D" id="1.20.120.1240">
    <property type="entry name" value="Dynamin, middle domain"/>
    <property type="match status" value="1"/>
</dbReference>
<dbReference type="InterPro" id="IPR045063">
    <property type="entry name" value="Dynamin_N"/>
</dbReference>
<dbReference type="FunFam" id="3.40.50.300:FF:001425">
    <property type="entry name" value="Dynamin GTPase, putative"/>
    <property type="match status" value="1"/>
</dbReference>
<feature type="domain" description="GED" evidence="5">
    <location>
        <begin position="633"/>
        <end position="722"/>
    </location>
</feature>
<dbReference type="GO" id="GO:0008017">
    <property type="term" value="F:microtubule binding"/>
    <property type="evidence" value="ECO:0007669"/>
    <property type="project" value="TreeGrafter"/>
</dbReference>
<dbReference type="GO" id="GO:0003924">
    <property type="term" value="F:GTPase activity"/>
    <property type="evidence" value="ECO:0007669"/>
    <property type="project" value="InterPro"/>
</dbReference>
<dbReference type="PROSITE" id="PS00410">
    <property type="entry name" value="G_DYNAMIN_1"/>
    <property type="match status" value="1"/>
</dbReference>
<keyword evidence="1 3" id="KW-0547">Nucleotide-binding</keyword>
<dbReference type="EMBL" id="CP134188">
    <property type="protein sequence ID" value="WPB04358.1"/>
    <property type="molecule type" value="Genomic_DNA"/>
</dbReference>
<evidence type="ECO:0000313" key="9">
    <source>
        <dbReference type="Proteomes" id="UP000230605"/>
    </source>
</evidence>
<dbReference type="InterPro" id="IPR000375">
    <property type="entry name" value="Dynamin_stalk"/>
</dbReference>
<gene>
    <name evidence="7" type="ORF">CB0940_11980</name>
    <name evidence="8" type="ORF">RHO25_009004</name>
</gene>
<dbReference type="SUPFAM" id="SSF52540">
    <property type="entry name" value="P-loop containing nucleoside triphosphate hydrolases"/>
    <property type="match status" value="1"/>
</dbReference>
<dbReference type="Pfam" id="PF02212">
    <property type="entry name" value="GED"/>
    <property type="match status" value="1"/>
</dbReference>
<reference evidence="8 10" key="2">
    <citation type="submission" date="2023-09" db="EMBL/GenBank/DDBJ databases">
        <title>Complete-Gapless Cercospora beticola genome.</title>
        <authorList>
            <person name="Wyatt N.A."/>
            <person name="Spanner R.E."/>
            <person name="Bolton M.D."/>
        </authorList>
    </citation>
    <scope>NUCLEOTIDE SEQUENCE [LARGE SCALE GENOMIC DNA]</scope>
    <source>
        <strain evidence="8">Cb09-40</strain>
    </source>
</reference>
<dbReference type="PROSITE" id="PS51718">
    <property type="entry name" value="G_DYNAMIN_2"/>
    <property type="match status" value="1"/>
</dbReference>
<dbReference type="GO" id="GO:0006897">
    <property type="term" value="P:endocytosis"/>
    <property type="evidence" value="ECO:0007669"/>
    <property type="project" value="TreeGrafter"/>
</dbReference>
<dbReference type="Gene3D" id="3.40.50.300">
    <property type="entry name" value="P-loop containing nucleotide triphosphate hydrolases"/>
    <property type="match status" value="1"/>
</dbReference>
<proteinExistence type="inferred from homology"/>
<dbReference type="Proteomes" id="UP001302367">
    <property type="component" value="Chromosome 5"/>
</dbReference>